<gene>
    <name evidence="1" type="ORF">AB6A40_007705</name>
</gene>
<accession>A0ABD6EU68</accession>
<organism evidence="1 2">
    <name type="scientific">Gnathostoma spinigerum</name>
    <dbReference type="NCBI Taxonomy" id="75299"/>
    <lineage>
        <taxon>Eukaryota</taxon>
        <taxon>Metazoa</taxon>
        <taxon>Ecdysozoa</taxon>
        <taxon>Nematoda</taxon>
        <taxon>Chromadorea</taxon>
        <taxon>Rhabditida</taxon>
        <taxon>Spirurina</taxon>
        <taxon>Gnathostomatomorpha</taxon>
        <taxon>Gnathostomatoidea</taxon>
        <taxon>Gnathostomatidae</taxon>
        <taxon>Gnathostoma</taxon>
    </lineage>
</organism>
<evidence type="ECO:0000313" key="1">
    <source>
        <dbReference type="EMBL" id="MFH4980996.1"/>
    </source>
</evidence>
<comment type="caution">
    <text evidence="1">The sequence shown here is derived from an EMBL/GenBank/DDBJ whole genome shotgun (WGS) entry which is preliminary data.</text>
</comment>
<reference evidence="1 2" key="1">
    <citation type="submission" date="2024-08" db="EMBL/GenBank/DDBJ databases">
        <title>Gnathostoma spinigerum genome.</title>
        <authorList>
            <person name="Gonzalez-Bertolin B."/>
            <person name="Monzon S."/>
            <person name="Zaballos A."/>
            <person name="Jimenez P."/>
            <person name="Dekumyoy P."/>
            <person name="Varona S."/>
            <person name="Cuesta I."/>
            <person name="Sumanam S."/>
            <person name="Adisakwattana P."/>
            <person name="Gasser R.B."/>
            <person name="Hernandez-Gonzalez A."/>
            <person name="Young N.D."/>
            <person name="Perteguer M.J."/>
        </authorList>
    </citation>
    <scope>NUCLEOTIDE SEQUENCE [LARGE SCALE GENOMIC DNA]</scope>
    <source>
        <strain evidence="1">AL3</strain>
        <tissue evidence="1">Liver</tissue>
    </source>
</reference>
<keyword evidence="2" id="KW-1185">Reference proteome</keyword>
<name>A0ABD6EU68_9BILA</name>
<dbReference type="AlphaFoldDB" id="A0ABD6EU68"/>
<evidence type="ECO:0000313" key="2">
    <source>
        <dbReference type="Proteomes" id="UP001608902"/>
    </source>
</evidence>
<sequence>MSKPFWYESIVNAKDYFTVVVMAEDMEGMLDQEFMEATEDMRDQEVMEATEDMRDQEVMEHTEDTLNQEVMEDSAADMHYPVHMVEMATLGRVVILDDTHVFEKSSTVSHILMILYYCKY</sequence>
<protein>
    <submittedName>
        <fullName evidence="1">Uncharacterized protein</fullName>
    </submittedName>
</protein>
<dbReference type="Proteomes" id="UP001608902">
    <property type="component" value="Unassembled WGS sequence"/>
</dbReference>
<proteinExistence type="predicted"/>
<dbReference type="EMBL" id="JBGFUD010006436">
    <property type="protein sequence ID" value="MFH4980996.1"/>
    <property type="molecule type" value="Genomic_DNA"/>
</dbReference>